<sequence length="513" mass="57762">MNPWHSTRRVFLKGVAAGAGAAAASQLLPATAQAATPVPPGKKLFKDIELTYFQDSNWLHSPLWLSPHLKKEAGVGIKSREMYDGGDAVAKILPQLLSRKPRFDWVQYPSLFFGAFAETGQLEPLDDYLAKYEGTQDYLDWVMPAYREFYTQWGGKTYGIMLDGDIHILHYRQSYFDDPGLQKKFSARFQRELAVPKTWPEFLETTQFFTEELKSKNVYGTSMVVNPPNFGWGFWMDIAASAGVNYFDTNMNPTINQGKAAEALDIYKEIIKFGPPGAESMDIGTSIQRWQSGSDVMSVWWIDLSEFTVQQQGPELAEDQRGAIVPGWKNDDGSITNRAISLWCRTASIPKNIPQDVKEAAFYFIYRMSHPDYSNDMVADEYCGSDPYGKSHYGEKAAQLYLTPNPQRGTDNDLWKTNAGIFKNFDTAKNHLDAGLANVEVGYPQFFWEGAPEYADALGRNISKAISGTLSSQQALDEAAEEWVKISQKLGLDSQKRQYQNFVEGARKLGYKI</sequence>
<keyword evidence="5" id="KW-1185">Reference proteome</keyword>
<dbReference type="HOGENOM" id="CLU_530707_0_0_7"/>
<dbReference type="PANTHER" id="PTHR43649">
    <property type="entry name" value="ARABINOSE-BINDING PROTEIN-RELATED"/>
    <property type="match status" value="1"/>
</dbReference>
<protein>
    <recommendedName>
        <fullName evidence="6">ABC transporter substrate-binding protein</fullName>
    </recommendedName>
</protein>
<evidence type="ECO:0000313" key="5">
    <source>
        <dbReference type="Proteomes" id="UP000019140"/>
    </source>
</evidence>
<dbReference type="Proteomes" id="UP000019140">
    <property type="component" value="Unassembled WGS sequence"/>
</dbReference>
<dbReference type="GO" id="GO:0042597">
    <property type="term" value="C:periplasmic space"/>
    <property type="evidence" value="ECO:0007669"/>
    <property type="project" value="UniProtKB-SubCell"/>
</dbReference>
<evidence type="ECO:0008006" key="6">
    <source>
        <dbReference type="Google" id="ProtNLM"/>
    </source>
</evidence>
<proteinExistence type="inferred from homology"/>
<evidence type="ECO:0000256" key="1">
    <source>
        <dbReference type="ARBA" id="ARBA00004418"/>
    </source>
</evidence>
<evidence type="ECO:0000256" key="3">
    <source>
        <dbReference type="SAM" id="SignalP"/>
    </source>
</evidence>
<dbReference type="AlphaFoldDB" id="W4MG12"/>
<accession>W4MG12</accession>
<dbReference type="InterPro" id="IPR006311">
    <property type="entry name" value="TAT_signal"/>
</dbReference>
<dbReference type="Gene3D" id="3.40.190.10">
    <property type="entry name" value="Periplasmic binding protein-like II"/>
    <property type="match status" value="2"/>
</dbReference>
<dbReference type="PROSITE" id="PS51318">
    <property type="entry name" value="TAT"/>
    <property type="match status" value="1"/>
</dbReference>
<evidence type="ECO:0000313" key="4">
    <source>
        <dbReference type="EMBL" id="ETX09130.1"/>
    </source>
</evidence>
<keyword evidence="3" id="KW-0732">Signal</keyword>
<gene>
    <name evidence="4" type="ORF">ETSY2_01290</name>
</gene>
<dbReference type="Pfam" id="PF01547">
    <property type="entry name" value="SBP_bac_1"/>
    <property type="match status" value="1"/>
</dbReference>
<dbReference type="PANTHER" id="PTHR43649:SF12">
    <property type="entry name" value="DIACETYLCHITOBIOSE BINDING PROTEIN DASA"/>
    <property type="match status" value="1"/>
</dbReference>
<dbReference type="InterPro" id="IPR006059">
    <property type="entry name" value="SBP"/>
</dbReference>
<comment type="subcellular location">
    <subcellularLocation>
        <location evidence="1">Periplasm</location>
    </subcellularLocation>
</comment>
<feature type="chain" id="PRO_5004844877" description="ABC transporter substrate-binding protein" evidence="3">
    <location>
        <begin position="35"/>
        <end position="513"/>
    </location>
</feature>
<dbReference type="InterPro" id="IPR050490">
    <property type="entry name" value="Bact_solute-bd_prot1"/>
</dbReference>
<dbReference type="EMBL" id="AZHX01000048">
    <property type="protein sequence ID" value="ETX09130.1"/>
    <property type="molecule type" value="Genomic_DNA"/>
</dbReference>
<feature type="signal peptide" evidence="3">
    <location>
        <begin position="1"/>
        <end position="34"/>
    </location>
</feature>
<name>W4MG12_9BACT</name>
<comment type="similarity">
    <text evidence="2">Belongs to the bacterial solute-binding protein 1 family.</text>
</comment>
<comment type="caution">
    <text evidence="4">The sequence shown here is derived from an EMBL/GenBank/DDBJ whole genome shotgun (WGS) entry which is preliminary data.</text>
</comment>
<organism evidence="4 5">
    <name type="scientific">Candidatus Entotheonella gemina</name>
    <dbReference type="NCBI Taxonomy" id="1429439"/>
    <lineage>
        <taxon>Bacteria</taxon>
        <taxon>Pseudomonadati</taxon>
        <taxon>Nitrospinota/Tectimicrobiota group</taxon>
        <taxon>Candidatus Tectimicrobiota</taxon>
        <taxon>Candidatus Entotheonellia</taxon>
        <taxon>Candidatus Entotheonellales</taxon>
        <taxon>Candidatus Entotheonellaceae</taxon>
        <taxon>Candidatus Entotheonella</taxon>
    </lineage>
</organism>
<evidence type="ECO:0000256" key="2">
    <source>
        <dbReference type="ARBA" id="ARBA00008520"/>
    </source>
</evidence>
<dbReference type="SUPFAM" id="SSF53850">
    <property type="entry name" value="Periplasmic binding protein-like II"/>
    <property type="match status" value="1"/>
</dbReference>
<reference evidence="4 5" key="1">
    <citation type="journal article" date="2014" name="Nature">
        <title>An environmental bacterial taxon with a large and distinct metabolic repertoire.</title>
        <authorList>
            <person name="Wilson M.C."/>
            <person name="Mori T."/>
            <person name="Ruckert C."/>
            <person name="Uria A.R."/>
            <person name="Helf M.J."/>
            <person name="Takada K."/>
            <person name="Gernert C."/>
            <person name="Steffens U.A."/>
            <person name="Heycke N."/>
            <person name="Schmitt S."/>
            <person name="Rinke C."/>
            <person name="Helfrich E.J."/>
            <person name="Brachmann A.O."/>
            <person name="Gurgui C."/>
            <person name="Wakimoto T."/>
            <person name="Kracht M."/>
            <person name="Crusemann M."/>
            <person name="Hentschel U."/>
            <person name="Abe I."/>
            <person name="Matsunaga S."/>
            <person name="Kalinowski J."/>
            <person name="Takeyama H."/>
            <person name="Piel J."/>
        </authorList>
    </citation>
    <scope>NUCLEOTIDE SEQUENCE [LARGE SCALE GENOMIC DNA]</scope>
    <source>
        <strain evidence="5">TSY2</strain>
    </source>
</reference>